<evidence type="ECO:0000313" key="2">
    <source>
        <dbReference type="Proteomes" id="UP000427906"/>
    </source>
</evidence>
<dbReference type="AlphaFoldDB" id="A0A5K7YTN1"/>
<gene>
    <name evidence="1" type="ORF">DSCA_43210</name>
</gene>
<dbReference type="EMBL" id="AP021874">
    <property type="protein sequence ID" value="BBO70391.1"/>
    <property type="molecule type" value="Genomic_DNA"/>
</dbReference>
<organism evidence="1 2">
    <name type="scientific">Desulfosarcina alkanivorans</name>
    <dbReference type="NCBI Taxonomy" id="571177"/>
    <lineage>
        <taxon>Bacteria</taxon>
        <taxon>Pseudomonadati</taxon>
        <taxon>Thermodesulfobacteriota</taxon>
        <taxon>Desulfobacteria</taxon>
        <taxon>Desulfobacterales</taxon>
        <taxon>Desulfosarcinaceae</taxon>
        <taxon>Desulfosarcina</taxon>
    </lineage>
</organism>
<dbReference type="KEGG" id="dalk:DSCA_43210"/>
<dbReference type="Proteomes" id="UP000427906">
    <property type="component" value="Chromosome"/>
</dbReference>
<dbReference type="RefSeq" id="WP_269434610.1">
    <property type="nucleotide sequence ID" value="NZ_AP021874.1"/>
</dbReference>
<protein>
    <submittedName>
        <fullName evidence="1">Uncharacterized protein</fullName>
    </submittedName>
</protein>
<sequence length="41" mass="4907">MPEKANGVQDRDVVLWDHTVTRLSRFWEHGKLVLVFLRHYG</sequence>
<proteinExistence type="predicted"/>
<keyword evidence="2" id="KW-1185">Reference proteome</keyword>
<accession>A0A5K7YTN1</accession>
<name>A0A5K7YTN1_9BACT</name>
<reference evidence="1 2" key="1">
    <citation type="submission" date="2019-11" db="EMBL/GenBank/DDBJ databases">
        <title>Comparative genomics of hydrocarbon-degrading Desulfosarcina strains.</title>
        <authorList>
            <person name="Watanabe M."/>
            <person name="Kojima H."/>
            <person name="Fukui M."/>
        </authorList>
    </citation>
    <scope>NUCLEOTIDE SEQUENCE [LARGE SCALE GENOMIC DNA]</scope>
    <source>
        <strain evidence="1 2">PL12</strain>
    </source>
</reference>
<evidence type="ECO:0000313" key="1">
    <source>
        <dbReference type="EMBL" id="BBO70391.1"/>
    </source>
</evidence>